<organism evidence="1 2">
    <name type="scientific">Coniosporium uncinatum</name>
    <dbReference type="NCBI Taxonomy" id="93489"/>
    <lineage>
        <taxon>Eukaryota</taxon>
        <taxon>Fungi</taxon>
        <taxon>Dikarya</taxon>
        <taxon>Ascomycota</taxon>
        <taxon>Pezizomycotina</taxon>
        <taxon>Dothideomycetes</taxon>
        <taxon>Dothideomycetes incertae sedis</taxon>
        <taxon>Coniosporium</taxon>
    </lineage>
</organism>
<evidence type="ECO:0000313" key="2">
    <source>
        <dbReference type="Proteomes" id="UP001186974"/>
    </source>
</evidence>
<evidence type="ECO:0000313" key="1">
    <source>
        <dbReference type="EMBL" id="KAK3080872.1"/>
    </source>
</evidence>
<dbReference type="EMBL" id="JAWDJW010000369">
    <property type="protein sequence ID" value="KAK3080872.1"/>
    <property type="molecule type" value="Genomic_DNA"/>
</dbReference>
<accession>A0ACC3DWA8</accession>
<name>A0ACC3DWA8_9PEZI</name>
<proteinExistence type="predicted"/>
<sequence>MILTSKVKAGTTAQQTACSQLLRMFVSLAYALISPSVNSTSSCGNNVEIQRLRQRRRYRLQGLEELLSKRFETVPTSLCDTITRITQAFFTSDPPMGDLSATVLDASGSLRVAITRVCLPGRAAVEITRWAEEARDMEEMTGAAEEISRETQQVREGEEMERGP</sequence>
<dbReference type="Proteomes" id="UP001186974">
    <property type="component" value="Unassembled WGS sequence"/>
</dbReference>
<comment type="caution">
    <text evidence="1">The sequence shown here is derived from an EMBL/GenBank/DDBJ whole genome shotgun (WGS) entry which is preliminary data.</text>
</comment>
<protein>
    <submittedName>
        <fullName evidence="1">Uncharacterized protein</fullName>
    </submittedName>
</protein>
<gene>
    <name evidence="1" type="ORF">LTS18_012357</name>
</gene>
<keyword evidence="2" id="KW-1185">Reference proteome</keyword>
<reference evidence="1" key="1">
    <citation type="submission" date="2024-09" db="EMBL/GenBank/DDBJ databases">
        <title>Black Yeasts Isolated from many extreme environments.</title>
        <authorList>
            <person name="Coleine C."/>
            <person name="Stajich J.E."/>
            <person name="Selbmann L."/>
        </authorList>
    </citation>
    <scope>NUCLEOTIDE SEQUENCE</scope>
    <source>
        <strain evidence="1">CCFEE 5737</strain>
    </source>
</reference>